<evidence type="ECO:0000259" key="1">
    <source>
        <dbReference type="Pfam" id="PF13966"/>
    </source>
</evidence>
<feature type="domain" description="Reverse transcriptase zinc-binding" evidence="1">
    <location>
        <begin position="1"/>
        <end position="52"/>
    </location>
</feature>
<name>A0A151S2Y7_CAJCA</name>
<gene>
    <name evidence="2" type="ORF">KK1_029160</name>
</gene>
<protein>
    <recommendedName>
        <fullName evidence="1">Reverse transcriptase zinc-binding domain-containing protein</fullName>
    </recommendedName>
</protein>
<keyword evidence="3" id="KW-1185">Reference proteome</keyword>
<dbReference type="InterPro" id="IPR026960">
    <property type="entry name" value="RVT-Znf"/>
</dbReference>
<dbReference type="Proteomes" id="UP000075243">
    <property type="component" value="Unassembled WGS sequence"/>
</dbReference>
<proteinExistence type="predicted"/>
<evidence type="ECO:0000313" key="3">
    <source>
        <dbReference type="Proteomes" id="UP000075243"/>
    </source>
</evidence>
<dbReference type="EMBL" id="KQ483483">
    <property type="protein sequence ID" value="KYP49128.1"/>
    <property type="molecule type" value="Genomic_DNA"/>
</dbReference>
<sequence>MFLWKVVNNALLKNVVRLDKHLTDDSTCLKCGDIVENADHLLRFCPPTRALWYLVLVGRQYSLFFNQDYSN</sequence>
<dbReference type="Pfam" id="PF13966">
    <property type="entry name" value="zf-RVT"/>
    <property type="match status" value="1"/>
</dbReference>
<dbReference type="Gramene" id="C.cajan_28303.t">
    <property type="protein sequence ID" value="C.cajan_28303.t.cds1"/>
    <property type="gene ID" value="C.cajan_28303"/>
</dbReference>
<accession>A0A151S2Y7</accession>
<reference evidence="2" key="1">
    <citation type="journal article" date="2012" name="Nat. Biotechnol.">
        <title>Draft genome sequence of pigeonpea (Cajanus cajan), an orphan legume crop of resource-poor farmers.</title>
        <authorList>
            <person name="Varshney R.K."/>
            <person name="Chen W."/>
            <person name="Li Y."/>
            <person name="Bharti A.K."/>
            <person name="Saxena R.K."/>
            <person name="Schlueter J.A."/>
            <person name="Donoghue M.T."/>
            <person name="Azam S."/>
            <person name="Fan G."/>
            <person name="Whaley A.M."/>
            <person name="Farmer A.D."/>
            <person name="Sheridan J."/>
            <person name="Iwata A."/>
            <person name="Tuteja R."/>
            <person name="Penmetsa R.V."/>
            <person name="Wu W."/>
            <person name="Upadhyaya H.D."/>
            <person name="Yang S.P."/>
            <person name="Shah T."/>
            <person name="Saxena K.B."/>
            <person name="Michael T."/>
            <person name="McCombie W.R."/>
            <person name="Yang B."/>
            <person name="Zhang G."/>
            <person name="Yang H."/>
            <person name="Wang J."/>
            <person name="Spillane C."/>
            <person name="Cook D.R."/>
            <person name="May G.D."/>
            <person name="Xu X."/>
            <person name="Jackson S.A."/>
        </authorList>
    </citation>
    <scope>NUCLEOTIDE SEQUENCE [LARGE SCALE GENOMIC DNA]</scope>
</reference>
<dbReference type="AlphaFoldDB" id="A0A151S2Y7"/>
<organism evidence="2 3">
    <name type="scientific">Cajanus cajan</name>
    <name type="common">Pigeon pea</name>
    <name type="synonym">Cajanus indicus</name>
    <dbReference type="NCBI Taxonomy" id="3821"/>
    <lineage>
        <taxon>Eukaryota</taxon>
        <taxon>Viridiplantae</taxon>
        <taxon>Streptophyta</taxon>
        <taxon>Embryophyta</taxon>
        <taxon>Tracheophyta</taxon>
        <taxon>Spermatophyta</taxon>
        <taxon>Magnoliopsida</taxon>
        <taxon>eudicotyledons</taxon>
        <taxon>Gunneridae</taxon>
        <taxon>Pentapetalae</taxon>
        <taxon>rosids</taxon>
        <taxon>fabids</taxon>
        <taxon>Fabales</taxon>
        <taxon>Fabaceae</taxon>
        <taxon>Papilionoideae</taxon>
        <taxon>50 kb inversion clade</taxon>
        <taxon>NPAAA clade</taxon>
        <taxon>indigoferoid/millettioid clade</taxon>
        <taxon>Phaseoleae</taxon>
        <taxon>Cajanus</taxon>
    </lineage>
</organism>
<evidence type="ECO:0000313" key="2">
    <source>
        <dbReference type="EMBL" id="KYP49128.1"/>
    </source>
</evidence>